<evidence type="ECO:0008006" key="3">
    <source>
        <dbReference type="Google" id="ProtNLM"/>
    </source>
</evidence>
<dbReference type="SUPFAM" id="SSF52047">
    <property type="entry name" value="RNI-like"/>
    <property type="match status" value="1"/>
</dbReference>
<name>A0AAW0BA74_9AGAR</name>
<gene>
    <name evidence="1" type="ORF">VNI00_016976</name>
</gene>
<evidence type="ECO:0000313" key="1">
    <source>
        <dbReference type="EMBL" id="KAK7022771.1"/>
    </source>
</evidence>
<dbReference type="EMBL" id="JAYKXP010000149">
    <property type="protein sequence ID" value="KAK7022771.1"/>
    <property type="molecule type" value="Genomic_DNA"/>
</dbReference>
<accession>A0AAW0BA74</accession>
<proteinExistence type="predicted"/>
<dbReference type="AlphaFoldDB" id="A0AAW0BA74"/>
<dbReference type="InterPro" id="IPR032675">
    <property type="entry name" value="LRR_dom_sf"/>
</dbReference>
<protein>
    <recommendedName>
        <fullName evidence="3">F-box domain-containing protein</fullName>
    </recommendedName>
</protein>
<organism evidence="1 2">
    <name type="scientific">Paramarasmius palmivorus</name>
    <dbReference type="NCBI Taxonomy" id="297713"/>
    <lineage>
        <taxon>Eukaryota</taxon>
        <taxon>Fungi</taxon>
        <taxon>Dikarya</taxon>
        <taxon>Basidiomycota</taxon>
        <taxon>Agaricomycotina</taxon>
        <taxon>Agaricomycetes</taxon>
        <taxon>Agaricomycetidae</taxon>
        <taxon>Agaricales</taxon>
        <taxon>Marasmiineae</taxon>
        <taxon>Marasmiaceae</taxon>
        <taxon>Paramarasmius</taxon>
    </lineage>
</organism>
<keyword evidence="2" id="KW-1185">Reference proteome</keyword>
<dbReference type="Gene3D" id="1.20.1280.50">
    <property type="match status" value="1"/>
</dbReference>
<reference evidence="1 2" key="1">
    <citation type="submission" date="2024-01" db="EMBL/GenBank/DDBJ databases">
        <title>A draft genome for a cacao thread blight-causing isolate of Paramarasmius palmivorus.</title>
        <authorList>
            <person name="Baruah I.K."/>
            <person name="Bukari Y."/>
            <person name="Amoako-Attah I."/>
            <person name="Meinhardt L.W."/>
            <person name="Bailey B.A."/>
            <person name="Cohen S.P."/>
        </authorList>
    </citation>
    <scope>NUCLEOTIDE SEQUENCE [LARGE SCALE GENOMIC DNA]</scope>
    <source>
        <strain evidence="1 2">GH-12</strain>
    </source>
</reference>
<evidence type="ECO:0000313" key="2">
    <source>
        <dbReference type="Proteomes" id="UP001383192"/>
    </source>
</evidence>
<dbReference type="Gene3D" id="3.80.10.10">
    <property type="entry name" value="Ribonuclease Inhibitor"/>
    <property type="match status" value="1"/>
</dbReference>
<dbReference type="Proteomes" id="UP001383192">
    <property type="component" value="Unassembled WGS sequence"/>
</dbReference>
<comment type="caution">
    <text evidence="1">The sequence shown here is derived from an EMBL/GenBank/DDBJ whole genome shotgun (WGS) entry which is preliminary data.</text>
</comment>
<sequence>MSSLNRNRNHRRAKSSKIASQASAALHAVSSFKSALITFPPEILSSIFVFNLDDSSTSSSKTSFSTGRLLGSVCRYWRNIALQTPALWSSIFISVSSDGDHYPQDPECLRTHFERSKLQPLSVVLHMEYIDHIDFMVSIYESEDNDTLPSYIQILHLLREQADRVFNLALYLTDHDLPEFVSIMADLEVHFTKLTKLIVEVENCDDPCELVAAFSESPFLRTIHMWPCTPSPPYFPVTHLTNIVLGDTDADDFSTILITFPMLQSADVTFVDNSEDKDTTLSPDMSIPPLQHLRTLRVRFRDDDFVTFDAFPDLFGLFNFPALSSLLLQLPQQDMQSHRRGPDALRTLNDSLQSLANELISFVGRCPNVVDFHLISACLDEQHVMSILERMTNVVVFSTADISGRGRTLFTKDFLQELGDGKILPRLRDLSLELSRHGLCYSSTRYARVLNFDDASFA</sequence>